<evidence type="ECO:0000313" key="3">
    <source>
        <dbReference type="Proteomes" id="UP001152795"/>
    </source>
</evidence>
<organism evidence="2 3">
    <name type="scientific">Paramuricea clavata</name>
    <name type="common">Red gorgonian</name>
    <name type="synonym">Violescent sea-whip</name>
    <dbReference type="NCBI Taxonomy" id="317549"/>
    <lineage>
        <taxon>Eukaryota</taxon>
        <taxon>Metazoa</taxon>
        <taxon>Cnidaria</taxon>
        <taxon>Anthozoa</taxon>
        <taxon>Octocorallia</taxon>
        <taxon>Malacalcyonacea</taxon>
        <taxon>Plexauridae</taxon>
        <taxon>Paramuricea</taxon>
    </lineage>
</organism>
<gene>
    <name evidence="2" type="ORF">PACLA_8A018910</name>
</gene>
<accession>A0A6S7HVM2</accession>
<feature type="region of interest" description="Disordered" evidence="1">
    <location>
        <begin position="176"/>
        <end position="314"/>
    </location>
</feature>
<dbReference type="AlphaFoldDB" id="A0A6S7HVM2"/>
<evidence type="ECO:0000313" key="2">
    <source>
        <dbReference type="EMBL" id="CAB3997257.1"/>
    </source>
</evidence>
<evidence type="ECO:0000256" key="1">
    <source>
        <dbReference type="SAM" id="MobiDB-lite"/>
    </source>
</evidence>
<feature type="compositionally biased region" description="Basic and acidic residues" evidence="1">
    <location>
        <begin position="180"/>
        <end position="190"/>
    </location>
</feature>
<keyword evidence="3" id="KW-1185">Reference proteome</keyword>
<feature type="region of interest" description="Disordered" evidence="1">
    <location>
        <begin position="481"/>
        <end position="500"/>
    </location>
</feature>
<name>A0A6S7HVM2_PARCT</name>
<sequence length="500" mass="56605">MERVTEKVTSNGHEAKPIFLPHCTWDKSGDILANSGGRSIGLFDELIAFFATMNMYSSSKMQFSDTKEYQDFLQMYTGKSKTRETVNFLVELYMEGEQTYVIEEEEKITNVTVNRREYSLSPEALEKFQEVHDDWEMNMCQKYPYEPLIGGLFSRGKSQVLRLAIAVQSMTNFMDTLDEENSRNNDKDNVNEDEVNDHDSVNDSEEASDLDSVKENDEETDAEEVNENDKETDGDEANDNDEETDGEEVNDNDEETDGDETNDNDEETDGNEANDEDVNDKDEETDDEVNADDEVNNDDDDQSDDADEPFPPLASLEVTPTTIQIAASIVNCSLTQVCILTKKGFVNEADVFNDQPSTSTGLGNTNLNREILLQSGEVVSMSLLLRGSTFRRKTSDGVTGKKLMDKCVDDLRKSDLVKVHTVYARNKTYVHFLLKREPPNDDSEELLSFIEKLAKIGINIKEYSDAYARINEDSERHLADYKNKKANEDVSCSPSKRPRL</sequence>
<comment type="caution">
    <text evidence="2">The sequence shown here is derived from an EMBL/GenBank/DDBJ whole genome shotgun (WGS) entry which is preliminary data.</text>
</comment>
<dbReference type="EMBL" id="CACRXK020003059">
    <property type="protein sequence ID" value="CAB3997257.1"/>
    <property type="molecule type" value="Genomic_DNA"/>
</dbReference>
<reference evidence="2" key="1">
    <citation type="submission" date="2020-04" db="EMBL/GenBank/DDBJ databases">
        <authorList>
            <person name="Alioto T."/>
            <person name="Alioto T."/>
            <person name="Gomez Garrido J."/>
        </authorList>
    </citation>
    <scope>NUCLEOTIDE SEQUENCE</scope>
    <source>
        <strain evidence="2">A484AB</strain>
    </source>
</reference>
<proteinExistence type="predicted"/>
<feature type="compositionally biased region" description="Acidic residues" evidence="1">
    <location>
        <begin position="216"/>
        <end position="308"/>
    </location>
</feature>
<protein>
    <submittedName>
        <fullName evidence="2">Uncharacterized protein</fullName>
    </submittedName>
</protein>
<feature type="compositionally biased region" description="Acidic residues" evidence="1">
    <location>
        <begin position="191"/>
        <end position="209"/>
    </location>
</feature>
<dbReference type="Proteomes" id="UP001152795">
    <property type="component" value="Unassembled WGS sequence"/>
</dbReference>